<feature type="region of interest" description="Disordered" evidence="2">
    <location>
        <begin position="109"/>
        <end position="128"/>
    </location>
</feature>
<gene>
    <name evidence="5" type="ORF">BLCOC_13620</name>
</gene>
<feature type="region of interest" description="Disordered" evidence="2">
    <location>
        <begin position="429"/>
        <end position="460"/>
    </location>
</feature>
<feature type="compositionally biased region" description="Basic and acidic residues" evidence="2">
    <location>
        <begin position="429"/>
        <end position="444"/>
    </location>
</feature>
<dbReference type="NCBIfam" id="NF033542">
    <property type="entry name" value="transpos_IS110"/>
    <property type="match status" value="1"/>
</dbReference>
<evidence type="ECO:0000259" key="4">
    <source>
        <dbReference type="Pfam" id="PF02371"/>
    </source>
</evidence>
<dbReference type="PANTHER" id="PTHR33055:SF13">
    <property type="entry name" value="TRANSPOSASE"/>
    <property type="match status" value="1"/>
</dbReference>
<dbReference type="InterPro" id="IPR002525">
    <property type="entry name" value="Transp_IS110-like_N"/>
</dbReference>
<protein>
    <submittedName>
        <fullName evidence="5">IS110 family transposase ISCsa4</fullName>
    </submittedName>
</protein>
<keyword evidence="6" id="KW-1185">Reference proteome</keyword>
<evidence type="ECO:0000256" key="1">
    <source>
        <dbReference type="SAM" id="Coils"/>
    </source>
</evidence>
<evidence type="ECO:0000313" key="5">
    <source>
        <dbReference type="EMBL" id="WPX73021.1"/>
    </source>
</evidence>
<name>A0ABZ0UAV9_9FIRM</name>
<dbReference type="Pfam" id="PF01548">
    <property type="entry name" value="DEDD_Tnp_IS110"/>
    <property type="match status" value="1"/>
</dbReference>
<sequence length="460" mass="52433">MNYNTQNAKIASITEKTLIVGIDVGSETHYARAFGWRNYEYSKKPFAFSNDEAGFSSFKDWMDDIAEKHGMEAVIPGMEPTGHYWLNLGAYLQEQGMKPVHVNPHHVKKSKELDDNNPSKNDRKDPKTIAGLVNEGRFSYPYIPTGIYAEIRNLSNLRIQTQEEITRIKNRIARWFSIYFPEIKDVYRNPDAVSGLMVIKQAPLPCDIKELGVDGVNKIWRDARLKGAGIKRATTLVTAAEHSIGNTEAPRSARKEIRNLLNDYEIYKNRMDELMEEIEETLSEIAYIDKLMEINGIGIKTVSCFIAEVGDIGRFDNPKQVQKLAGYAIVADSSGKHNGESRISHRGRKRLRYALYEAAISVIGKNKEFKEIHCYYRTREKNPLKKMQSVIAVACKLIRIFYTILTKGIEYDGQKMLSDIVRLKCSQQHKEKETVNHGRSEPLKGKNGRLRPAMIAGRNK</sequence>
<dbReference type="Pfam" id="PF02371">
    <property type="entry name" value="Transposase_20"/>
    <property type="match status" value="1"/>
</dbReference>
<dbReference type="Proteomes" id="UP001325248">
    <property type="component" value="Chromosome"/>
</dbReference>
<evidence type="ECO:0000259" key="3">
    <source>
        <dbReference type="Pfam" id="PF01548"/>
    </source>
</evidence>
<organism evidence="5 6">
    <name type="scientific">Blautia producta</name>
    <dbReference type="NCBI Taxonomy" id="33035"/>
    <lineage>
        <taxon>Bacteria</taxon>
        <taxon>Bacillati</taxon>
        <taxon>Bacillota</taxon>
        <taxon>Clostridia</taxon>
        <taxon>Lachnospirales</taxon>
        <taxon>Lachnospiraceae</taxon>
        <taxon>Blautia</taxon>
    </lineage>
</organism>
<accession>A0ABZ0UAV9</accession>
<dbReference type="EMBL" id="CP136422">
    <property type="protein sequence ID" value="WPX73021.1"/>
    <property type="molecule type" value="Genomic_DNA"/>
</dbReference>
<reference evidence="5" key="1">
    <citation type="submission" date="2023-10" db="EMBL/GenBank/DDBJ databases">
        <title>Genome sequence of Blautia coccoides DSM 935.</title>
        <authorList>
            <person name="Boeer T."/>
            <person name="Bengelsdorf F.R."/>
            <person name="Daniel R."/>
            <person name="Poehlein A."/>
        </authorList>
    </citation>
    <scope>NUCLEOTIDE SEQUENCE [LARGE SCALE GENOMIC DNA]</scope>
    <source>
        <strain evidence="5">DSM 935</strain>
    </source>
</reference>
<feature type="domain" description="Transposase IS110-like N-terminal" evidence="3">
    <location>
        <begin position="20"/>
        <end position="181"/>
    </location>
</feature>
<feature type="domain" description="Transposase IS116/IS110/IS902 C-terminal" evidence="4">
    <location>
        <begin position="290"/>
        <end position="372"/>
    </location>
</feature>
<dbReference type="PANTHER" id="PTHR33055">
    <property type="entry name" value="TRANSPOSASE FOR INSERTION SEQUENCE ELEMENT IS1111A"/>
    <property type="match status" value="1"/>
</dbReference>
<evidence type="ECO:0000313" key="6">
    <source>
        <dbReference type="Proteomes" id="UP001325248"/>
    </source>
</evidence>
<dbReference type="InterPro" id="IPR003346">
    <property type="entry name" value="Transposase_20"/>
</dbReference>
<feature type="coiled-coil region" evidence="1">
    <location>
        <begin position="257"/>
        <end position="284"/>
    </location>
</feature>
<proteinExistence type="predicted"/>
<dbReference type="InterPro" id="IPR047650">
    <property type="entry name" value="Transpos_IS110"/>
</dbReference>
<keyword evidence="1" id="KW-0175">Coiled coil</keyword>
<evidence type="ECO:0000256" key="2">
    <source>
        <dbReference type="SAM" id="MobiDB-lite"/>
    </source>
</evidence>